<dbReference type="GO" id="GO:0000981">
    <property type="term" value="F:DNA-binding transcription factor activity, RNA polymerase II-specific"/>
    <property type="evidence" value="ECO:0007669"/>
    <property type="project" value="InterPro"/>
</dbReference>
<dbReference type="OrthoDB" id="3364175at2759"/>
<dbReference type="PROSITE" id="PS00463">
    <property type="entry name" value="ZN2_CY6_FUNGAL_1"/>
    <property type="match status" value="1"/>
</dbReference>
<feature type="region of interest" description="Disordered" evidence="4">
    <location>
        <begin position="189"/>
        <end position="252"/>
    </location>
</feature>
<dbReference type="PROSITE" id="PS50048">
    <property type="entry name" value="ZN2_CY6_FUNGAL_2"/>
    <property type="match status" value="1"/>
</dbReference>
<proteinExistence type="predicted"/>
<dbReference type="GO" id="GO:0003677">
    <property type="term" value="F:DNA binding"/>
    <property type="evidence" value="ECO:0007669"/>
    <property type="project" value="InterPro"/>
</dbReference>
<feature type="region of interest" description="Disordered" evidence="4">
    <location>
        <begin position="833"/>
        <end position="855"/>
    </location>
</feature>
<name>G7EA92_MIXOS</name>
<dbReference type="Pfam" id="PF00172">
    <property type="entry name" value="Zn_clus"/>
    <property type="match status" value="1"/>
</dbReference>
<sequence>MDRIGGFNNLHRSIRAMRSIEERADTGIADSPHYKPAGLVAASPDGLATVRDTRDPSALTQPAITYSSSVTSSLSPPEPVKPTTPSTGASVAESADVELPSDKQARRKKRIERKSASCNQCRRKKLRCDRLYPCGSCTSRKTDCVWEGAVPLLTARDINDAVELRAKVEQLQAIVDRLTQARAEAVPTFYPDAPEQARPGYHAIGTGSSNNTSGSSMSSGRAASSIQSGSSTSTLANDRGPREEQSTSKELHDLKANDLCETLSHMVISQVVQFDVPRSKALKECRLVTEAQERMLLPQAFGYCDNNLPPPQSLPADANAMLAIPFGSTNVRIEDLINKLPTEPQMRSALSYYTRFIDWYQHAVCLPDFHRQWAEMRQAIVTGQHDRIDLAFMATFFGVCAMGVSMMPLARAIRDGLGADKEKLVDQWLEAAMRALIAGAFLTNPSLEAIRAIVILNTFYIFMTPAEACGSGMALLGMAGQLAFQLGLHRDPSHQPDRYTFKQAEDRRKTWWTLLSFEVLAAAALGRNWSTFDLSNVDTQFPQDANDDEITDRGIVRNSTGETIMSFLLIRYRTAVVSKSITDTAFGVEGVTYKAVLELERKIEHLEGSMPRHYANGWNGTRLNLAAKNPLQELRVCITHIAICTERMRLHRPFLTKGFTDPVYARSRHLCIKAARVFLAIHARACCRQNWGSLHFKSSGACIILLLELLQNPHNPEADTYRAEIKNAMSIIRMSAQESSCARKAIKILTFLSEKEAEVSQTNMHKVAKRARTNFDANDGLSTAIDPFALTEAQRARHSDEPQDSQILWKSTAPWPLEPLNLYTLPSQAHRLVRNPRRTSDKEIPTGLPTRQEPEVEDLSAYQFSFQPPPLTHLEPLSSAPGRGRQSSPPADALGSSSTLYSPITHGISLEGALWHAS</sequence>
<evidence type="ECO:0000256" key="4">
    <source>
        <dbReference type="SAM" id="MobiDB-lite"/>
    </source>
</evidence>
<keyword evidence="2" id="KW-0479">Metal-binding</keyword>
<dbReference type="CDD" id="cd12148">
    <property type="entry name" value="fungal_TF_MHR"/>
    <property type="match status" value="1"/>
</dbReference>
<evidence type="ECO:0000256" key="2">
    <source>
        <dbReference type="ARBA" id="ARBA00022723"/>
    </source>
</evidence>
<feature type="compositionally biased region" description="Polar residues" evidence="4">
    <location>
        <begin position="885"/>
        <end position="900"/>
    </location>
</feature>
<feature type="region of interest" description="Disordered" evidence="4">
    <location>
        <begin position="48"/>
        <end position="111"/>
    </location>
</feature>
<dbReference type="InterPro" id="IPR036864">
    <property type="entry name" value="Zn2-C6_fun-type_DNA-bd_sf"/>
</dbReference>
<organism evidence="6 7">
    <name type="scientific">Mixia osmundae (strain CBS 9802 / IAM 14324 / JCM 22182 / KY 12970)</name>
    <dbReference type="NCBI Taxonomy" id="764103"/>
    <lineage>
        <taxon>Eukaryota</taxon>
        <taxon>Fungi</taxon>
        <taxon>Dikarya</taxon>
        <taxon>Basidiomycota</taxon>
        <taxon>Pucciniomycotina</taxon>
        <taxon>Mixiomycetes</taxon>
        <taxon>Mixiales</taxon>
        <taxon>Mixiaceae</taxon>
        <taxon>Mixia</taxon>
    </lineage>
</organism>
<gene>
    <name evidence="6" type="primary">Mo06455</name>
    <name evidence="6" type="ORF">E5Q_06455</name>
</gene>
<dbReference type="STRING" id="764103.G7EA92"/>
<dbReference type="InParanoid" id="G7EA92"/>
<dbReference type="GO" id="GO:0008270">
    <property type="term" value="F:zinc ion binding"/>
    <property type="evidence" value="ECO:0007669"/>
    <property type="project" value="InterPro"/>
</dbReference>
<dbReference type="Proteomes" id="UP000009131">
    <property type="component" value="Unassembled WGS sequence"/>
</dbReference>
<dbReference type="SMART" id="SM00906">
    <property type="entry name" value="Fungal_trans"/>
    <property type="match status" value="1"/>
</dbReference>
<evidence type="ECO:0000313" key="7">
    <source>
        <dbReference type="Proteomes" id="UP000009131"/>
    </source>
</evidence>
<dbReference type="Pfam" id="PF04082">
    <property type="entry name" value="Fungal_trans"/>
    <property type="match status" value="1"/>
</dbReference>
<evidence type="ECO:0000256" key="1">
    <source>
        <dbReference type="ARBA" id="ARBA00004123"/>
    </source>
</evidence>
<protein>
    <recommendedName>
        <fullName evidence="5">Zn(2)-C6 fungal-type domain-containing protein</fullName>
    </recommendedName>
</protein>
<evidence type="ECO:0000313" key="6">
    <source>
        <dbReference type="EMBL" id="GAA99752.1"/>
    </source>
</evidence>
<dbReference type="PANTHER" id="PTHR31001">
    <property type="entry name" value="UNCHARACTERIZED TRANSCRIPTIONAL REGULATORY PROTEIN"/>
    <property type="match status" value="1"/>
</dbReference>
<evidence type="ECO:0000256" key="3">
    <source>
        <dbReference type="ARBA" id="ARBA00023242"/>
    </source>
</evidence>
<dbReference type="SUPFAM" id="SSF57701">
    <property type="entry name" value="Zn2/Cys6 DNA-binding domain"/>
    <property type="match status" value="1"/>
</dbReference>
<dbReference type="InterPro" id="IPR050613">
    <property type="entry name" value="Sec_Metabolite_Reg"/>
</dbReference>
<dbReference type="GO" id="GO:0006351">
    <property type="term" value="P:DNA-templated transcription"/>
    <property type="evidence" value="ECO:0007669"/>
    <property type="project" value="InterPro"/>
</dbReference>
<feature type="compositionally biased region" description="Low complexity" evidence="4">
    <location>
        <begin position="205"/>
        <end position="234"/>
    </location>
</feature>
<keyword evidence="3" id="KW-0539">Nucleus</keyword>
<dbReference type="SMART" id="SM00066">
    <property type="entry name" value="GAL4"/>
    <property type="match status" value="1"/>
</dbReference>
<comment type="caution">
    <text evidence="6">The sequence shown here is derived from an EMBL/GenBank/DDBJ whole genome shotgun (WGS) entry which is preliminary data.</text>
</comment>
<reference evidence="6 7" key="1">
    <citation type="journal article" date="2011" name="J. Gen. Appl. Microbiol.">
        <title>Draft genome sequencing of the enigmatic basidiomycete Mixia osmundae.</title>
        <authorList>
            <person name="Nishida H."/>
            <person name="Nagatsuka Y."/>
            <person name="Sugiyama J."/>
        </authorList>
    </citation>
    <scope>NUCLEOTIDE SEQUENCE [LARGE SCALE GENOMIC DNA]</scope>
    <source>
        <strain evidence="7">CBS 9802 / IAM 14324 / JCM 22182 / KY 12970</strain>
    </source>
</reference>
<dbReference type="HOGENOM" id="CLU_313759_0_0_1"/>
<reference evidence="6 7" key="2">
    <citation type="journal article" date="2012" name="Open Biol.">
        <title>Characteristics of nucleosomes and linker DNA regions on the genome of the basidiomycete Mixia osmundae revealed by mono- and dinucleosome mapping.</title>
        <authorList>
            <person name="Nishida H."/>
            <person name="Kondo S."/>
            <person name="Matsumoto T."/>
            <person name="Suzuki Y."/>
            <person name="Yoshikawa H."/>
            <person name="Taylor T.D."/>
            <person name="Sugiyama J."/>
        </authorList>
    </citation>
    <scope>NUCLEOTIDE SEQUENCE [LARGE SCALE GENOMIC DNA]</scope>
    <source>
        <strain evidence="7">CBS 9802 / IAM 14324 / JCM 22182 / KY 12970</strain>
    </source>
</reference>
<dbReference type="InterPro" id="IPR001138">
    <property type="entry name" value="Zn2Cys6_DnaBD"/>
</dbReference>
<dbReference type="InterPro" id="IPR007219">
    <property type="entry name" value="XnlR_reg_dom"/>
</dbReference>
<feature type="domain" description="Zn(2)-C6 fungal-type" evidence="5">
    <location>
        <begin position="117"/>
        <end position="146"/>
    </location>
</feature>
<keyword evidence="7" id="KW-1185">Reference proteome</keyword>
<comment type="subcellular location">
    <subcellularLocation>
        <location evidence="1">Nucleus</location>
    </subcellularLocation>
</comment>
<evidence type="ECO:0000259" key="5">
    <source>
        <dbReference type="PROSITE" id="PS50048"/>
    </source>
</evidence>
<feature type="region of interest" description="Disordered" evidence="4">
    <location>
        <begin position="870"/>
        <end position="900"/>
    </location>
</feature>
<feature type="compositionally biased region" description="Basic and acidic residues" evidence="4">
    <location>
        <begin position="239"/>
        <end position="252"/>
    </location>
</feature>
<dbReference type="Gene3D" id="4.10.240.10">
    <property type="entry name" value="Zn(2)-C6 fungal-type DNA-binding domain"/>
    <property type="match status" value="1"/>
</dbReference>
<dbReference type="PANTHER" id="PTHR31001:SF89">
    <property type="entry name" value="ZN(2)-C6 FUNGAL-TYPE DOMAIN-CONTAINING PROTEIN"/>
    <property type="match status" value="1"/>
</dbReference>
<dbReference type="GO" id="GO:0005634">
    <property type="term" value="C:nucleus"/>
    <property type="evidence" value="ECO:0007669"/>
    <property type="project" value="UniProtKB-SubCell"/>
</dbReference>
<accession>G7EA92</accession>
<dbReference type="eggNOG" id="ENOG502SJ9D">
    <property type="taxonomic scope" value="Eukaryota"/>
</dbReference>
<dbReference type="AlphaFoldDB" id="G7EA92"/>
<dbReference type="CDD" id="cd00067">
    <property type="entry name" value="GAL4"/>
    <property type="match status" value="1"/>
</dbReference>
<dbReference type="EMBL" id="BABT02000233">
    <property type="protein sequence ID" value="GAA99752.1"/>
    <property type="molecule type" value="Genomic_DNA"/>
</dbReference>